<dbReference type="AlphaFoldDB" id="A0A9W7LWM4"/>
<sequence>MTAVIHVKYHLMPHSAVAHRRWSFNLVFSNHGVVKATVVLDSLTMIVNDKTACTKVCDIVNSTKELKSSRNLWAL</sequence>
<comment type="caution">
    <text evidence="1">The sequence shown here is derived from an EMBL/GenBank/DDBJ whole genome shotgun (WGS) entry which is preliminary data.</text>
</comment>
<evidence type="ECO:0000313" key="1">
    <source>
        <dbReference type="EMBL" id="GMI77750.1"/>
    </source>
</evidence>
<organism evidence="1 2">
    <name type="scientific">Hibiscus trionum</name>
    <name type="common">Flower of an hour</name>
    <dbReference type="NCBI Taxonomy" id="183268"/>
    <lineage>
        <taxon>Eukaryota</taxon>
        <taxon>Viridiplantae</taxon>
        <taxon>Streptophyta</taxon>
        <taxon>Embryophyta</taxon>
        <taxon>Tracheophyta</taxon>
        <taxon>Spermatophyta</taxon>
        <taxon>Magnoliopsida</taxon>
        <taxon>eudicotyledons</taxon>
        <taxon>Gunneridae</taxon>
        <taxon>Pentapetalae</taxon>
        <taxon>rosids</taxon>
        <taxon>malvids</taxon>
        <taxon>Malvales</taxon>
        <taxon>Malvaceae</taxon>
        <taxon>Malvoideae</taxon>
        <taxon>Hibiscus</taxon>
    </lineage>
</organism>
<accession>A0A9W7LWM4</accession>
<keyword evidence="2" id="KW-1185">Reference proteome</keyword>
<proteinExistence type="predicted"/>
<evidence type="ECO:0000313" key="2">
    <source>
        <dbReference type="Proteomes" id="UP001165190"/>
    </source>
</evidence>
<name>A0A9W7LWM4_HIBTR</name>
<reference evidence="1" key="1">
    <citation type="submission" date="2023-05" db="EMBL/GenBank/DDBJ databases">
        <title>Genome and transcriptome analyses reveal genes involved in the formation of fine ridges on petal epidermal cells in Hibiscus trionum.</title>
        <authorList>
            <person name="Koshimizu S."/>
            <person name="Masuda S."/>
            <person name="Ishii T."/>
            <person name="Shirasu K."/>
            <person name="Hoshino A."/>
            <person name="Arita M."/>
        </authorList>
    </citation>
    <scope>NUCLEOTIDE SEQUENCE</scope>
    <source>
        <strain evidence="1">Hamamatsu line</strain>
    </source>
</reference>
<gene>
    <name evidence="1" type="ORF">HRI_001444300</name>
</gene>
<dbReference type="Proteomes" id="UP001165190">
    <property type="component" value="Unassembled WGS sequence"/>
</dbReference>
<dbReference type="EMBL" id="BSYR01000014">
    <property type="protein sequence ID" value="GMI77750.1"/>
    <property type="molecule type" value="Genomic_DNA"/>
</dbReference>
<protein>
    <submittedName>
        <fullName evidence="1">Uncharacterized protein</fullName>
    </submittedName>
</protein>